<proteinExistence type="predicted"/>
<sequence>MKLLGCSKSFRLRLYFLAPDAQQWKPSKWTTDPSRIGPTLSTLVPLTPSPNDVLNPSTAREVFCTGFSRRSERHMSLSPGRGFCCEAVRSTMIVLYG</sequence>
<reference evidence="1" key="1">
    <citation type="submission" date="2018-04" db="EMBL/GenBank/DDBJ databases">
        <title>Whole genome sequencing of Hypsizygus marmoreus.</title>
        <authorList>
            <person name="Choi I.-G."/>
            <person name="Min B."/>
            <person name="Kim J.-G."/>
            <person name="Kim S."/>
            <person name="Oh Y.-L."/>
            <person name="Kong W.-S."/>
            <person name="Park H."/>
            <person name="Jeong J."/>
            <person name="Song E.-S."/>
        </authorList>
    </citation>
    <scope>NUCLEOTIDE SEQUENCE [LARGE SCALE GENOMIC DNA]</scope>
    <source>
        <strain evidence="1">51987-8</strain>
    </source>
</reference>
<dbReference type="AlphaFoldDB" id="A0A369JZT7"/>
<protein>
    <submittedName>
        <fullName evidence="1">Uncharacterized protein</fullName>
    </submittedName>
</protein>
<gene>
    <name evidence="1" type="ORF">Hypma_002080</name>
</gene>
<evidence type="ECO:0000313" key="2">
    <source>
        <dbReference type="Proteomes" id="UP000076154"/>
    </source>
</evidence>
<name>A0A369JZT7_HYPMA</name>
<comment type="caution">
    <text evidence="1">The sequence shown here is derived from an EMBL/GenBank/DDBJ whole genome shotgun (WGS) entry which is preliminary data.</text>
</comment>
<evidence type="ECO:0000313" key="1">
    <source>
        <dbReference type="EMBL" id="RDB27869.1"/>
    </source>
</evidence>
<organism evidence="1 2">
    <name type="scientific">Hypsizygus marmoreus</name>
    <name type="common">White beech mushroom</name>
    <name type="synonym">Agaricus marmoreus</name>
    <dbReference type="NCBI Taxonomy" id="39966"/>
    <lineage>
        <taxon>Eukaryota</taxon>
        <taxon>Fungi</taxon>
        <taxon>Dikarya</taxon>
        <taxon>Basidiomycota</taxon>
        <taxon>Agaricomycotina</taxon>
        <taxon>Agaricomycetes</taxon>
        <taxon>Agaricomycetidae</taxon>
        <taxon>Agaricales</taxon>
        <taxon>Tricholomatineae</taxon>
        <taxon>Lyophyllaceae</taxon>
        <taxon>Hypsizygus</taxon>
    </lineage>
</organism>
<dbReference type="Proteomes" id="UP000076154">
    <property type="component" value="Unassembled WGS sequence"/>
</dbReference>
<keyword evidence="2" id="KW-1185">Reference proteome</keyword>
<accession>A0A369JZT7</accession>
<dbReference type="InParanoid" id="A0A369JZT7"/>
<dbReference type="EMBL" id="LUEZ02000013">
    <property type="protein sequence ID" value="RDB27869.1"/>
    <property type="molecule type" value="Genomic_DNA"/>
</dbReference>